<dbReference type="Proteomes" id="UP001177260">
    <property type="component" value="Unassembled WGS sequence"/>
</dbReference>
<proteinExistence type="predicted"/>
<evidence type="ECO:0000313" key="1">
    <source>
        <dbReference type="EMBL" id="KAK1138809.1"/>
    </source>
</evidence>
<dbReference type="EMBL" id="JAOPJF010000128">
    <property type="protein sequence ID" value="KAK1138809.1"/>
    <property type="molecule type" value="Genomic_DNA"/>
</dbReference>
<protein>
    <submittedName>
        <fullName evidence="1">Uncharacterized protein</fullName>
    </submittedName>
</protein>
<accession>A0ACC3AN73</accession>
<name>A0ACC3AN73_9EURO</name>
<keyword evidence="2" id="KW-1185">Reference proteome</keyword>
<evidence type="ECO:0000313" key="2">
    <source>
        <dbReference type="Proteomes" id="UP001177260"/>
    </source>
</evidence>
<gene>
    <name evidence="1" type="ORF">N8T08_001770</name>
</gene>
<organism evidence="1 2">
    <name type="scientific">Aspergillus melleus</name>
    <dbReference type="NCBI Taxonomy" id="138277"/>
    <lineage>
        <taxon>Eukaryota</taxon>
        <taxon>Fungi</taxon>
        <taxon>Dikarya</taxon>
        <taxon>Ascomycota</taxon>
        <taxon>Pezizomycotina</taxon>
        <taxon>Eurotiomycetes</taxon>
        <taxon>Eurotiomycetidae</taxon>
        <taxon>Eurotiales</taxon>
        <taxon>Aspergillaceae</taxon>
        <taxon>Aspergillus</taxon>
        <taxon>Aspergillus subgen. Circumdati</taxon>
    </lineage>
</organism>
<comment type="caution">
    <text evidence="1">The sequence shown here is derived from an EMBL/GenBank/DDBJ whole genome shotgun (WGS) entry which is preliminary data.</text>
</comment>
<sequence>MVFASLGRVLAITALVGLGAAAPTKLTSRDVSADVLQQLNLFAEYSAASYCTSNINSPGDKLTCSAGNCPSVEKAETETLTEFSGSDEFGDVSGFFAVDSTNKLLVLAFRGSRSIDNWIANLDFGLDKVEDLCAGCEAHSGFYKAWQVVADDVTASVKSATAEYKGYKLVFTGHSYGAALATFAATALRNDGYEIDLYSYGSPRLGNEALATYITGQGTGYRVTHTNDIVPRVPPSLLHFTHWSPEYWITSANGATVTSADIKVVEGVGSRDGNAGEKIKSVSAHSWYFNSIFKCL</sequence>
<reference evidence="1 2" key="1">
    <citation type="journal article" date="2023" name="ACS Omega">
        <title>Identification of the Neoaspergillic Acid Biosynthesis Gene Cluster by Establishing an In Vitro CRISPR-Ribonucleoprotein Genetic System in Aspergillus melleus.</title>
        <authorList>
            <person name="Yuan B."/>
            <person name="Grau M.F."/>
            <person name="Murata R.M."/>
            <person name="Torok T."/>
            <person name="Venkateswaran K."/>
            <person name="Stajich J.E."/>
            <person name="Wang C.C.C."/>
        </authorList>
    </citation>
    <scope>NUCLEOTIDE SEQUENCE [LARGE SCALE GENOMIC DNA]</scope>
    <source>
        <strain evidence="1 2">IMV 1140</strain>
    </source>
</reference>